<dbReference type="PANTHER" id="PTHR45982:SF1">
    <property type="entry name" value="REGULATOR OF CHROMOSOME CONDENSATION"/>
    <property type="match status" value="1"/>
</dbReference>
<dbReference type="GO" id="GO:0005085">
    <property type="term" value="F:guanyl-nucleotide exchange factor activity"/>
    <property type="evidence" value="ECO:0007669"/>
    <property type="project" value="TreeGrafter"/>
</dbReference>
<dbReference type="Proteomes" id="UP000613740">
    <property type="component" value="Unassembled WGS sequence"/>
</dbReference>
<dbReference type="OrthoDB" id="538768at2759"/>
<dbReference type="InterPro" id="IPR000408">
    <property type="entry name" value="Reg_chr_condens"/>
</dbReference>
<organism evidence="2 3">
    <name type="scientific">Chlamydomonas schloesseri</name>
    <dbReference type="NCBI Taxonomy" id="2026947"/>
    <lineage>
        <taxon>Eukaryota</taxon>
        <taxon>Viridiplantae</taxon>
        <taxon>Chlorophyta</taxon>
        <taxon>core chlorophytes</taxon>
        <taxon>Chlorophyceae</taxon>
        <taxon>CS clade</taxon>
        <taxon>Chlamydomonadales</taxon>
        <taxon>Chlamydomonadaceae</taxon>
        <taxon>Chlamydomonas</taxon>
    </lineage>
</organism>
<comment type="caution">
    <text evidence="2">The sequence shown here is derived from an EMBL/GenBank/DDBJ whole genome shotgun (WGS) entry which is preliminary data.</text>
</comment>
<sequence length="595" mass="61874">MSRDPNDWPHLGSRYFLQQPSPGVYSYRLWLPASYTPDVAHDAILISSPNSIPSLGAMRAWIAAHNYVAVMMEDNEYDDYPPIFGNALAAWDDVTQRVNVSRGLGARNLCTGFWLGARVCSATALALPYNGLVLQGDTTFGEEDKARLFARDPRAQCQVKVVAVTVSGGARGMKYVQKALKPFLGDPNLKHNLKLFGYTGTNDWAPKPIVESALDFVYDGLTARAAAAAASKPPPSPVSTAPGSLPPITLCAGSYHTCALAGGVMKCFGSLQRLSKTGQTTEEVIGDSVNELGAGMPAVDVGPGLRVSAMSPHCFITEPGGGVTCPFWLGPPAAITPVDLGPGLSATAVWSAASGYACALLQPGNLVKCFGKNDFSQLGYGPGPDRLSAAQLGAALPPVDFGVSTRDGATRLFPSHMALRGERVRAATAGRRGQVHRPGGKVACWGMNFDGVLGIGSRDWAAGTKASDFPLRAVDLGAGAVAVDVAAGDRSACAVLEGGDLKCWGSNFAGVLGQGTSPAEDPARGDSASLMGDNLRPVDIGAGLRVTSVAVGLNSVCVTAEPGRLVKCFGENYAGTLAVGTPYDEVAGDEECRSP</sequence>
<dbReference type="Pfam" id="PF13540">
    <property type="entry name" value="RCC1_2"/>
    <property type="match status" value="1"/>
</dbReference>
<name>A0A836B9Q2_9CHLO</name>
<gene>
    <name evidence="2" type="ORF">HYH02_003043</name>
</gene>
<dbReference type="InterPro" id="IPR009091">
    <property type="entry name" value="RCC1/BLIP-II"/>
</dbReference>
<dbReference type="Gene3D" id="2.130.10.30">
    <property type="entry name" value="Regulator of chromosome condensation 1/beta-lactamase-inhibitor protein II"/>
    <property type="match status" value="1"/>
</dbReference>
<evidence type="ECO:0000313" key="3">
    <source>
        <dbReference type="Proteomes" id="UP000613740"/>
    </source>
</evidence>
<accession>A0A836B9Q2</accession>
<protein>
    <submittedName>
        <fullName evidence="2">Uncharacterized protein</fullName>
    </submittedName>
</protein>
<dbReference type="SUPFAM" id="SSF50985">
    <property type="entry name" value="RCC1/BLIP-II"/>
    <property type="match status" value="1"/>
</dbReference>
<dbReference type="PANTHER" id="PTHR45982">
    <property type="entry name" value="REGULATOR OF CHROMOSOME CONDENSATION"/>
    <property type="match status" value="1"/>
</dbReference>
<dbReference type="AlphaFoldDB" id="A0A836B9Q2"/>
<dbReference type="EMBL" id="JAEHOD010000006">
    <property type="protein sequence ID" value="KAG2452001.1"/>
    <property type="molecule type" value="Genomic_DNA"/>
</dbReference>
<dbReference type="PROSITE" id="PS50012">
    <property type="entry name" value="RCC1_3"/>
    <property type="match status" value="1"/>
</dbReference>
<evidence type="ECO:0000313" key="2">
    <source>
        <dbReference type="EMBL" id="KAG2452001.1"/>
    </source>
</evidence>
<dbReference type="InterPro" id="IPR051553">
    <property type="entry name" value="Ran_GTPase-activating"/>
</dbReference>
<dbReference type="GO" id="GO:0005737">
    <property type="term" value="C:cytoplasm"/>
    <property type="evidence" value="ECO:0007669"/>
    <property type="project" value="TreeGrafter"/>
</dbReference>
<reference evidence="2" key="1">
    <citation type="journal article" date="2020" name="bioRxiv">
        <title>Comparative genomics of Chlamydomonas.</title>
        <authorList>
            <person name="Craig R.J."/>
            <person name="Hasan A.R."/>
            <person name="Ness R.W."/>
            <person name="Keightley P.D."/>
        </authorList>
    </citation>
    <scope>NUCLEOTIDE SEQUENCE</scope>
    <source>
        <strain evidence="2">CCAP 11/173</strain>
    </source>
</reference>
<keyword evidence="3" id="KW-1185">Reference proteome</keyword>
<evidence type="ECO:0000256" key="1">
    <source>
        <dbReference type="PROSITE-ProRule" id="PRU00235"/>
    </source>
</evidence>
<proteinExistence type="predicted"/>
<feature type="repeat" description="RCC1" evidence="1">
    <location>
        <begin position="440"/>
        <end position="498"/>
    </location>
</feature>